<accession>W4V4V0</accession>
<comment type="caution">
    <text evidence="2">The sequence shown here is derived from an EMBL/GenBank/DDBJ whole genome shotgun (WGS) entry which is preliminary data.</text>
</comment>
<dbReference type="STRING" id="1294263.JCM21531_1878"/>
<dbReference type="EMBL" id="BAVR01000018">
    <property type="protein sequence ID" value="GAE88435.1"/>
    <property type="molecule type" value="Genomic_DNA"/>
</dbReference>
<dbReference type="CDD" id="cd03362">
    <property type="entry name" value="TOPRIM_TopoIA_TopoIII"/>
    <property type="match status" value="1"/>
</dbReference>
<feature type="domain" description="Toprim" evidence="1">
    <location>
        <begin position="1"/>
        <end position="120"/>
    </location>
</feature>
<dbReference type="PANTHER" id="PTHR11390:SF21">
    <property type="entry name" value="DNA TOPOISOMERASE 3-ALPHA"/>
    <property type="match status" value="1"/>
</dbReference>
<dbReference type="InterPro" id="IPR023405">
    <property type="entry name" value="Topo_IA_core_domain"/>
</dbReference>
<organism evidence="2 3">
    <name type="scientific">Acetivibrio straminisolvens JCM 21531</name>
    <dbReference type="NCBI Taxonomy" id="1294263"/>
    <lineage>
        <taxon>Bacteria</taxon>
        <taxon>Bacillati</taxon>
        <taxon>Bacillota</taxon>
        <taxon>Clostridia</taxon>
        <taxon>Eubacteriales</taxon>
        <taxon>Oscillospiraceae</taxon>
        <taxon>Acetivibrio</taxon>
    </lineage>
</organism>
<dbReference type="Gene3D" id="3.40.50.140">
    <property type="match status" value="1"/>
</dbReference>
<dbReference type="GO" id="GO:0006265">
    <property type="term" value="P:DNA topological change"/>
    <property type="evidence" value="ECO:0007669"/>
    <property type="project" value="InterPro"/>
</dbReference>
<dbReference type="SUPFAM" id="SSF56712">
    <property type="entry name" value="Prokaryotic type I DNA topoisomerase"/>
    <property type="match status" value="1"/>
</dbReference>
<dbReference type="GO" id="GO:0003677">
    <property type="term" value="F:DNA binding"/>
    <property type="evidence" value="ECO:0007669"/>
    <property type="project" value="InterPro"/>
</dbReference>
<reference evidence="2" key="1">
    <citation type="journal article" date="2014" name="Genome Announc.">
        <title>Draft Genome Sequence of Clostridium straminisolvens Strain JCM 21531T, Isolated from a Cellulose-Degrading Bacterial Community.</title>
        <authorList>
            <person name="Yuki M."/>
            <person name="Oshima K."/>
            <person name="Suda W."/>
            <person name="Sakamoto M."/>
            <person name="Kitamura K."/>
            <person name="Iida T."/>
            <person name="Hattori M."/>
            <person name="Ohkuma M."/>
        </authorList>
    </citation>
    <scope>NUCLEOTIDE SEQUENCE [LARGE SCALE GENOMIC DNA]</scope>
    <source>
        <strain evidence="2">JCM 21531</strain>
    </source>
</reference>
<dbReference type="InterPro" id="IPR034144">
    <property type="entry name" value="TOPRIM_TopoIII"/>
</dbReference>
<keyword evidence="3" id="KW-1185">Reference proteome</keyword>
<dbReference type="GO" id="GO:0006310">
    <property type="term" value="P:DNA recombination"/>
    <property type="evidence" value="ECO:0007669"/>
    <property type="project" value="TreeGrafter"/>
</dbReference>
<evidence type="ECO:0000259" key="1">
    <source>
        <dbReference type="PROSITE" id="PS50880"/>
    </source>
</evidence>
<dbReference type="InterPro" id="IPR006171">
    <property type="entry name" value="TOPRIM_dom"/>
</dbReference>
<dbReference type="GO" id="GO:0003917">
    <property type="term" value="F:DNA topoisomerase type I (single strand cut, ATP-independent) activity"/>
    <property type="evidence" value="ECO:0007669"/>
    <property type="project" value="InterPro"/>
</dbReference>
<dbReference type="PANTHER" id="PTHR11390">
    <property type="entry name" value="PROKARYOTIC DNA TOPOISOMERASE"/>
    <property type="match status" value="1"/>
</dbReference>
<dbReference type="Proteomes" id="UP000019109">
    <property type="component" value="Unassembled WGS sequence"/>
</dbReference>
<protein>
    <submittedName>
        <fullName evidence="2">DNA topoisomerase III</fullName>
    </submittedName>
</protein>
<dbReference type="GO" id="GO:0043597">
    <property type="term" value="C:cytoplasmic replication fork"/>
    <property type="evidence" value="ECO:0007669"/>
    <property type="project" value="TreeGrafter"/>
</dbReference>
<dbReference type="AlphaFoldDB" id="W4V4V0"/>
<evidence type="ECO:0000313" key="3">
    <source>
        <dbReference type="Proteomes" id="UP000019109"/>
    </source>
</evidence>
<dbReference type="Pfam" id="PF01751">
    <property type="entry name" value="Toprim"/>
    <property type="match status" value="1"/>
</dbReference>
<name>W4V4V0_9FIRM</name>
<evidence type="ECO:0000313" key="2">
    <source>
        <dbReference type="EMBL" id="GAE88435.1"/>
    </source>
</evidence>
<keyword evidence="2" id="KW-0413">Isomerase</keyword>
<dbReference type="PROSITE" id="PS50880">
    <property type="entry name" value="TOPRIM"/>
    <property type="match status" value="1"/>
</dbReference>
<sequence length="153" mass="17808">MARVLNCKQGGNGFLFGSKYIVTWALGHLVTLADPEIYDKKYKKWELETLPMLPERMQLVVIKESRKQFNVIRELMNRDDVDELVIATDAGREGELVARWIIMKAGWKKPVKRLWISSQTDRAIKEGFNNLRPAKEYDNLYKSAQCRAEADCW</sequence>
<dbReference type="SMART" id="SM00493">
    <property type="entry name" value="TOPRIM"/>
    <property type="match status" value="1"/>
</dbReference>
<dbReference type="GO" id="GO:0006281">
    <property type="term" value="P:DNA repair"/>
    <property type="evidence" value="ECO:0007669"/>
    <property type="project" value="TreeGrafter"/>
</dbReference>
<dbReference type="InterPro" id="IPR000380">
    <property type="entry name" value="Topo_IA"/>
</dbReference>
<gene>
    <name evidence="2" type="ORF">JCM21531_1878</name>
</gene>
<proteinExistence type="predicted"/>